<protein>
    <recommendedName>
        <fullName evidence="4">DUF2975 domain-containing protein</fullName>
    </recommendedName>
</protein>
<evidence type="ECO:0000313" key="2">
    <source>
        <dbReference type="EMBL" id="MCH4551448.1"/>
    </source>
</evidence>
<evidence type="ECO:0000313" key="3">
    <source>
        <dbReference type="Proteomes" id="UP001156141"/>
    </source>
</evidence>
<feature type="transmembrane region" description="Helical" evidence="1">
    <location>
        <begin position="62"/>
        <end position="85"/>
    </location>
</feature>
<evidence type="ECO:0000256" key="1">
    <source>
        <dbReference type="SAM" id="Phobius"/>
    </source>
</evidence>
<reference evidence="2" key="1">
    <citation type="submission" date="2022-02" db="EMBL/GenBank/DDBJ databases">
        <title>Aestuariibaculum sp., a marine bacterium isolated from sediment in Guangxi.</title>
        <authorList>
            <person name="Ying J."/>
        </authorList>
    </citation>
    <scope>NUCLEOTIDE SEQUENCE</scope>
    <source>
        <strain evidence="2">L182</strain>
    </source>
</reference>
<keyword evidence="1" id="KW-0472">Membrane</keyword>
<keyword evidence="1" id="KW-0812">Transmembrane</keyword>
<proteinExistence type="predicted"/>
<name>A0ABS9RER5_9FLAO</name>
<sequence>MKTTETFNLSSNILNNYSLLFVKLVITVILIYTIILIINFLKDKFINKVDNSQKVEINVLLILLNKLFFISGFGFIIGNVLNVLFLEMGRKRLPANWDYLTFGVILIFVGLSFKAANKALKKESISAE</sequence>
<accession>A0ABS9RER5</accession>
<dbReference type="EMBL" id="JAKVQD010000001">
    <property type="protein sequence ID" value="MCH4551448.1"/>
    <property type="molecule type" value="Genomic_DNA"/>
</dbReference>
<feature type="transmembrane region" description="Helical" evidence="1">
    <location>
        <begin position="97"/>
        <end position="116"/>
    </location>
</feature>
<keyword evidence="1" id="KW-1133">Transmembrane helix</keyword>
<organism evidence="2 3">
    <name type="scientific">Aestuariibaculum lutulentum</name>
    <dbReference type="NCBI Taxonomy" id="2920935"/>
    <lineage>
        <taxon>Bacteria</taxon>
        <taxon>Pseudomonadati</taxon>
        <taxon>Bacteroidota</taxon>
        <taxon>Flavobacteriia</taxon>
        <taxon>Flavobacteriales</taxon>
        <taxon>Flavobacteriaceae</taxon>
    </lineage>
</organism>
<dbReference type="RefSeq" id="WP_240571790.1">
    <property type="nucleotide sequence ID" value="NZ_CP136709.1"/>
</dbReference>
<keyword evidence="3" id="KW-1185">Reference proteome</keyword>
<comment type="caution">
    <text evidence="2">The sequence shown here is derived from an EMBL/GenBank/DDBJ whole genome shotgun (WGS) entry which is preliminary data.</text>
</comment>
<feature type="transmembrane region" description="Helical" evidence="1">
    <location>
        <begin position="20"/>
        <end position="41"/>
    </location>
</feature>
<dbReference type="Proteomes" id="UP001156141">
    <property type="component" value="Unassembled WGS sequence"/>
</dbReference>
<evidence type="ECO:0008006" key="4">
    <source>
        <dbReference type="Google" id="ProtNLM"/>
    </source>
</evidence>
<gene>
    <name evidence="2" type="ORF">MKW35_02365</name>
</gene>